<keyword evidence="3" id="KW-1185">Reference proteome</keyword>
<sequence>LGTIGSIRFTFTITSSSPHCRSSYFTAISLSQSMSAMYKHSSPSQDACIASIVHTHNSLQNHSNHTVRRYQEPPKPRSLTQKTPSANIANTHNAAPPPLQNPCCRVDSQRTPRLHLPPTQHHYARNQPHNHHNSTTPPIHPHLSIPIRNPGHPPHNPKSRAHPQPRNQSTTTISSLGSLGNNNTPLLRLLPRSIVCVVLGVWLFLVDE</sequence>
<dbReference type="Proteomes" id="UP000799423">
    <property type="component" value="Unassembled WGS sequence"/>
</dbReference>
<feature type="compositionally biased region" description="Basic residues" evidence="1">
    <location>
        <begin position="122"/>
        <end position="132"/>
    </location>
</feature>
<name>A0A6A7BEH7_9PLEO</name>
<evidence type="ECO:0000313" key="3">
    <source>
        <dbReference type="Proteomes" id="UP000799423"/>
    </source>
</evidence>
<evidence type="ECO:0000313" key="2">
    <source>
        <dbReference type="EMBL" id="KAF2853881.1"/>
    </source>
</evidence>
<dbReference type="AlphaFoldDB" id="A0A6A7BEH7"/>
<feature type="compositionally biased region" description="Low complexity" evidence="1">
    <location>
        <begin position="169"/>
        <end position="181"/>
    </location>
</feature>
<gene>
    <name evidence="2" type="ORF">T440DRAFT_546221</name>
</gene>
<feature type="non-terminal residue" evidence="2">
    <location>
        <position position="1"/>
    </location>
</feature>
<dbReference type="EMBL" id="MU006294">
    <property type="protein sequence ID" value="KAF2853881.1"/>
    <property type="molecule type" value="Genomic_DNA"/>
</dbReference>
<feature type="region of interest" description="Disordered" evidence="1">
    <location>
        <begin position="59"/>
        <end position="181"/>
    </location>
</feature>
<feature type="compositionally biased region" description="Polar residues" evidence="1">
    <location>
        <begin position="78"/>
        <end position="93"/>
    </location>
</feature>
<accession>A0A6A7BEH7</accession>
<reference evidence="2" key="1">
    <citation type="submission" date="2020-01" db="EMBL/GenBank/DDBJ databases">
        <authorList>
            <consortium name="DOE Joint Genome Institute"/>
            <person name="Haridas S."/>
            <person name="Albert R."/>
            <person name="Binder M."/>
            <person name="Bloem J."/>
            <person name="Labutti K."/>
            <person name="Salamov A."/>
            <person name="Andreopoulos B."/>
            <person name="Baker S.E."/>
            <person name="Barry K."/>
            <person name="Bills G."/>
            <person name="Bluhm B.H."/>
            <person name="Cannon C."/>
            <person name="Castanera R."/>
            <person name="Culley D.E."/>
            <person name="Daum C."/>
            <person name="Ezra D."/>
            <person name="Gonzalez J.B."/>
            <person name="Henrissat B."/>
            <person name="Kuo A."/>
            <person name="Liang C."/>
            <person name="Lipzen A."/>
            <person name="Lutzoni F."/>
            <person name="Magnuson J."/>
            <person name="Mondo S."/>
            <person name="Nolan M."/>
            <person name="Ohm R."/>
            <person name="Pangilinan J."/>
            <person name="Park H.-J."/>
            <person name="Ramirez L."/>
            <person name="Alfaro M."/>
            <person name="Sun H."/>
            <person name="Tritt A."/>
            <person name="Yoshinaga Y."/>
            <person name="Zwiers L.-H."/>
            <person name="Turgeon B.G."/>
            <person name="Goodwin S.B."/>
            <person name="Spatafora J.W."/>
            <person name="Crous P.W."/>
            <person name="Grigoriev I.V."/>
        </authorList>
    </citation>
    <scope>NUCLEOTIDE SEQUENCE</scope>
    <source>
        <strain evidence="2">IPT5</strain>
    </source>
</reference>
<organism evidence="2 3">
    <name type="scientific">Plenodomus tracheiphilus IPT5</name>
    <dbReference type="NCBI Taxonomy" id="1408161"/>
    <lineage>
        <taxon>Eukaryota</taxon>
        <taxon>Fungi</taxon>
        <taxon>Dikarya</taxon>
        <taxon>Ascomycota</taxon>
        <taxon>Pezizomycotina</taxon>
        <taxon>Dothideomycetes</taxon>
        <taxon>Pleosporomycetidae</taxon>
        <taxon>Pleosporales</taxon>
        <taxon>Pleosporineae</taxon>
        <taxon>Leptosphaeriaceae</taxon>
        <taxon>Plenodomus</taxon>
    </lineage>
</organism>
<evidence type="ECO:0000256" key="1">
    <source>
        <dbReference type="SAM" id="MobiDB-lite"/>
    </source>
</evidence>
<proteinExistence type="predicted"/>
<protein>
    <submittedName>
        <fullName evidence="2">Uncharacterized protein</fullName>
    </submittedName>
</protein>